<organism evidence="6 8">
    <name type="scientific">Heracleum sosnowskyi</name>
    <dbReference type="NCBI Taxonomy" id="360622"/>
    <lineage>
        <taxon>Eukaryota</taxon>
        <taxon>Viridiplantae</taxon>
        <taxon>Streptophyta</taxon>
        <taxon>Embryophyta</taxon>
        <taxon>Tracheophyta</taxon>
        <taxon>Spermatophyta</taxon>
        <taxon>Magnoliopsida</taxon>
        <taxon>eudicotyledons</taxon>
        <taxon>Gunneridae</taxon>
        <taxon>Pentapetalae</taxon>
        <taxon>asterids</taxon>
        <taxon>campanulids</taxon>
        <taxon>Apiales</taxon>
        <taxon>Apiaceae</taxon>
        <taxon>Apioideae</taxon>
        <taxon>apioid superclade</taxon>
        <taxon>Tordylieae</taxon>
        <taxon>Tordyliinae</taxon>
        <taxon>Heracleum</taxon>
    </lineage>
</organism>
<evidence type="ECO:0000256" key="1">
    <source>
        <dbReference type="ARBA" id="ARBA00004370"/>
    </source>
</evidence>
<keyword evidence="3" id="KW-1133">Transmembrane helix</keyword>
<dbReference type="Proteomes" id="UP001237642">
    <property type="component" value="Unassembled WGS sequence"/>
</dbReference>
<evidence type="ECO:0000256" key="3">
    <source>
        <dbReference type="ARBA" id="ARBA00022989"/>
    </source>
</evidence>
<keyword evidence="8" id="KW-1185">Reference proteome</keyword>
<evidence type="ECO:0000313" key="7">
    <source>
        <dbReference type="EMBL" id="KAK1378315.1"/>
    </source>
</evidence>
<evidence type="ECO:0000256" key="5">
    <source>
        <dbReference type="ARBA" id="ARBA00044504"/>
    </source>
</evidence>
<dbReference type="EMBL" id="JAUIZM010000006">
    <property type="protein sequence ID" value="KAK1378315.1"/>
    <property type="molecule type" value="Genomic_DNA"/>
</dbReference>
<comment type="caution">
    <text evidence="6">The sequence shown here is derived from an EMBL/GenBank/DDBJ whole genome shotgun (WGS) entry which is preliminary data.</text>
</comment>
<evidence type="ECO:0008006" key="9">
    <source>
        <dbReference type="Google" id="ProtNLM"/>
    </source>
</evidence>
<comment type="subcellular location">
    <subcellularLocation>
        <location evidence="1">Membrane</location>
    </subcellularLocation>
</comment>
<comment type="similarity">
    <text evidence="5">Belongs to the major facilitator superfamily. Phosphate:H(+) symporter (TC 2.A.1.9) family.</text>
</comment>
<gene>
    <name evidence="7" type="ORF">POM88_025059</name>
    <name evidence="6" type="ORF">POM88_030521</name>
</gene>
<dbReference type="AlphaFoldDB" id="A0AAD8MJG3"/>
<dbReference type="EMBL" id="JAUIZM010000007">
    <property type="protein sequence ID" value="KAK1374328.1"/>
    <property type="molecule type" value="Genomic_DNA"/>
</dbReference>
<reference evidence="6" key="1">
    <citation type="submission" date="2023-02" db="EMBL/GenBank/DDBJ databases">
        <title>Genome of toxic invasive species Heracleum sosnowskyi carries increased number of genes despite the absence of recent whole-genome duplications.</title>
        <authorList>
            <person name="Schelkunov M."/>
            <person name="Shtratnikova V."/>
            <person name="Makarenko M."/>
            <person name="Klepikova A."/>
            <person name="Omelchenko D."/>
            <person name="Novikova G."/>
            <person name="Obukhova E."/>
            <person name="Bogdanov V."/>
            <person name="Penin A."/>
            <person name="Logacheva M."/>
        </authorList>
    </citation>
    <scope>NUCLEOTIDE SEQUENCE</scope>
    <source>
        <strain evidence="6">Hsosn_3</strain>
        <tissue evidence="6">Leaf</tissue>
    </source>
</reference>
<dbReference type="Gene3D" id="1.20.1250.20">
    <property type="entry name" value="MFS general substrate transporter like domains"/>
    <property type="match status" value="1"/>
</dbReference>
<evidence type="ECO:0000313" key="6">
    <source>
        <dbReference type="EMBL" id="KAK1374328.1"/>
    </source>
</evidence>
<reference evidence="6" key="2">
    <citation type="submission" date="2023-05" db="EMBL/GenBank/DDBJ databases">
        <authorList>
            <person name="Schelkunov M.I."/>
        </authorList>
    </citation>
    <scope>NUCLEOTIDE SEQUENCE</scope>
    <source>
        <strain evidence="6">Hsosn_3</strain>
        <tissue evidence="6">Leaf</tissue>
    </source>
</reference>
<dbReference type="Pfam" id="PF00083">
    <property type="entry name" value="Sugar_tr"/>
    <property type="match status" value="1"/>
</dbReference>
<evidence type="ECO:0000256" key="2">
    <source>
        <dbReference type="ARBA" id="ARBA00022692"/>
    </source>
</evidence>
<dbReference type="GO" id="GO:0022857">
    <property type="term" value="F:transmembrane transporter activity"/>
    <property type="evidence" value="ECO:0007669"/>
    <property type="project" value="InterPro"/>
</dbReference>
<accession>A0AAD8MJG3</accession>
<protein>
    <recommendedName>
        <fullName evidence="9">Major facilitator superfamily (MFS) profile domain-containing protein</fullName>
    </recommendedName>
</protein>
<evidence type="ECO:0000313" key="8">
    <source>
        <dbReference type="Proteomes" id="UP001237642"/>
    </source>
</evidence>
<keyword evidence="4" id="KW-0472">Membrane</keyword>
<dbReference type="InterPro" id="IPR005828">
    <property type="entry name" value="MFS_sugar_transport-like"/>
</dbReference>
<keyword evidence="2" id="KW-0812">Transmembrane</keyword>
<dbReference type="InterPro" id="IPR036259">
    <property type="entry name" value="MFS_trans_sf"/>
</dbReference>
<evidence type="ECO:0000256" key="4">
    <source>
        <dbReference type="ARBA" id="ARBA00023136"/>
    </source>
</evidence>
<sequence>MEACSASPLAYVVDNVAEKQRASTFGILSGIASCAFVCGNLWTRFISTSSTFQMCLMLGLALRIVMSRIKDYDVPWVVMSEIFDINIKGAGGSLATLVNWFGA</sequence>
<name>A0AAD8MJG3_9APIA</name>
<proteinExistence type="inferred from homology"/>
<dbReference type="GO" id="GO:0016020">
    <property type="term" value="C:membrane"/>
    <property type="evidence" value="ECO:0007669"/>
    <property type="project" value="UniProtKB-SubCell"/>
</dbReference>